<protein>
    <recommendedName>
        <fullName evidence="2">EF-hand domain-containing protein</fullName>
    </recommendedName>
</protein>
<evidence type="ECO:0000313" key="1">
    <source>
        <dbReference type="EMBL" id="KKL16115.1"/>
    </source>
</evidence>
<name>A0A0F9B373_9ZZZZ</name>
<accession>A0A0F9B373</accession>
<comment type="caution">
    <text evidence="1">The sequence shown here is derived from an EMBL/GenBank/DDBJ whole genome shotgun (WGS) entry which is preliminary data.</text>
</comment>
<evidence type="ECO:0008006" key="2">
    <source>
        <dbReference type="Google" id="ProtNLM"/>
    </source>
</evidence>
<sequence>MKNINVSYLYEIYKDENEDKDEIMTKSEFAVFLEETIEDMIRTGEI</sequence>
<dbReference type="EMBL" id="LAZR01039794">
    <property type="protein sequence ID" value="KKL16115.1"/>
    <property type="molecule type" value="Genomic_DNA"/>
</dbReference>
<dbReference type="AlphaFoldDB" id="A0A0F9B373"/>
<reference evidence="1" key="1">
    <citation type="journal article" date="2015" name="Nature">
        <title>Complex archaea that bridge the gap between prokaryotes and eukaryotes.</title>
        <authorList>
            <person name="Spang A."/>
            <person name="Saw J.H."/>
            <person name="Jorgensen S.L."/>
            <person name="Zaremba-Niedzwiedzka K."/>
            <person name="Martijn J."/>
            <person name="Lind A.E."/>
            <person name="van Eijk R."/>
            <person name="Schleper C."/>
            <person name="Guy L."/>
            <person name="Ettema T.J."/>
        </authorList>
    </citation>
    <scope>NUCLEOTIDE SEQUENCE</scope>
</reference>
<proteinExistence type="predicted"/>
<gene>
    <name evidence="1" type="ORF">LCGC14_2498810</name>
</gene>
<organism evidence="1">
    <name type="scientific">marine sediment metagenome</name>
    <dbReference type="NCBI Taxonomy" id="412755"/>
    <lineage>
        <taxon>unclassified sequences</taxon>
        <taxon>metagenomes</taxon>
        <taxon>ecological metagenomes</taxon>
    </lineage>
</organism>